<sequence>MLHLSWNCKSTEIDFSNYTVTSQARYKVRRTFQESKSRSAVNRAVAAVLGNETANCTLGEVVSRMNKKFFQETGESVLSQPMGPFFSNTNFSAEFDDYAQQAARKYFFKESTEQDTVGCYLRDNEMDEDTTIKAILRAEIPKMLSDSNNEVNLLLKSRAEPFYLRQGTTYSRFQHEVQTLEEVHILDYIKGTILGITEAYEQNFKAKFPDIFTDHDISDFFSEELEHYRMTARDPSRSKDARKVSHEIYKELLSFTKHRLEEIVNECGQIAPSTRSENPVLEDWGRSSGEPFGKWNLLKASALFRRCKGSKPMLPFIVAYPRLCYLKASARGQPFRLVQEAVCLDMYTKRPRVNTQCIDAEASEVKEGGASGAGGTQVIS</sequence>
<protein>
    <submittedName>
        <fullName evidence="1">Uncharacterized protein</fullName>
    </submittedName>
</protein>
<dbReference type="AlphaFoldDB" id="A0A7C8NLJ3"/>
<dbReference type="Proteomes" id="UP000475325">
    <property type="component" value="Unassembled WGS sequence"/>
</dbReference>
<comment type="caution">
    <text evidence="1">The sequence shown here is derived from an EMBL/GenBank/DDBJ whole genome shotgun (WGS) entry which is preliminary data.</text>
</comment>
<accession>A0A7C8NLJ3</accession>
<dbReference type="EMBL" id="WIQW01000063">
    <property type="protein sequence ID" value="KAF3090011.1"/>
    <property type="molecule type" value="Genomic_DNA"/>
</dbReference>
<proteinExistence type="predicted"/>
<name>A0A7C8NLJ3_ORBOL</name>
<organism evidence="1 2">
    <name type="scientific">Orbilia oligospora</name>
    <name type="common">Nematode-trapping fungus</name>
    <name type="synonym">Arthrobotrys oligospora</name>
    <dbReference type="NCBI Taxonomy" id="2813651"/>
    <lineage>
        <taxon>Eukaryota</taxon>
        <taxon>Fungi</taxon>
        <taxon>Dikarya</taxon>
        <taxon>Ascomycota</taxon>
        <taxon>Pezizomycotina</taxon>
        <taxon>Orbiliomycetes</taxon>
        <taxon>Orbiliales</taxon>
        <taxon>Orbiliaceae</taxon>
        <taxon>Orbilia</taxon>
    </lineage>
</organism>
<gene>
    <name evidence="1" type="ORF">TWF102_009482</name>
</gene>
<evidence type="ECO:0000313" key="1">
    <source>
        <dbReference type="EMBL" id="KAF3090011.1"/>
    </source>
</evidence>
<evidence type="ECO:0000313" key="2">
    <source>
        <dbReference type="Proteomes" id="UP000475325"/>
    </source>
</evidence>
<reference evidence="1 2" key="1">
    <citation type="submission" date="2019-06" db="EMBL/GenBank/DDBJ databases">
        <authorList>
            <person name="Palmer J.M."/>
        </authorList>
    </citation>
    <scope>NUCLEOTIDE SEQUENCE [LARGE SCALE GENOMIC DNA]</scope>
    <source>
        <strain evidence="1 2">TWF102</strain>
    </source>
</reference>